<keyword evidence="3" id="KW-0611">Plant defense</keyword>
<dbReference type="PANTHER" id="PTHR19338">
    <property type="entry name" value="TRANSLOCASE OF INNER MITOCHONDRIAL MEMBRANE 13 HOMOLOG"/>
    <property type="match status" value="1"/>
</dbReference>
<dbReference type="Pfam" id="PF18052">
    <property type="entry name" value="Rx_N"/>
    <property type="match status" value="1"/>
</dbReference>
<organism evidence="6 7">
    <name type="scientific">Chenopodium quinoa</name>
    <name type="common">Quinoa</name>
    <dbReference type="NCBI Taxonomy" id="63459"/>
    <lineage>
        <taxon>Eukaryota</taxon>
        <taxon>Viridiplantae</taxon>
        <taxon>Streptophyta</taxon>
        <taxon>Embryophyta</taxon>
        <taxon>Tracheophyta</taxon>
        <taxon>Spermatophyta</taxon>
        <taxon>Magnoliopsida</taxon>
        <taxon>eudicotyledons</taxon>
        <taxon>Gunneridae</taxon>
        <taxon>Pentapetalae</taxon>
        <taxon>Caryophyllales</taxon>
        <taxon>Chenopodiaceae</taxon>
        <taxon>Chenopodioideae</taxon>
        <taxon>Atripliceae</taxon>
        <taxon>Chenopodium</taxon>
    </lineage>
</organism>
<evidence type="ECO:0000256" key="1">
    <source>
        <dbReference type="ARBA" id="ARBA00022737"/>
    </source>
</evidence>
<dbReference type="InterPro" id="IPR027417">
    <property type="entry name" value="P-loop_NTPase"/>
</dbReference>
<evidence type="ECO:0000259" key="5">
    <source>
        <dbReference type="Pfam" id="PF18052"/>
    </source>
</evidence>
<reference evidence="6" key="2">
    <citation type="submission" date="2021-03" db="UniProtKB">
        <authorList>
            <consortium name="EnsemblPlants"/>
        </authorList>
    </citation>
    <scope>IDENTIFICATION</scope>
</reference>
<evidence type="ECO:0000313" key="6">
    <source>
        <dbReference type="EnsemblPlants" id="AUR62009407-RA:cds"/>
    </source>
</evidence>
<dbReference type="Gramene" id="AUR62009407-RA">
    <property type="protein sequence ID" value="AUR62009407-RA:cds"/>
    <property type="gene ID" value="AUR62009407"/>
</dbReference>
<accession>A0A803LC18</accession>
<keyword evidence="7" id="KW-1185">Reference proteome</keyword>
<dbReference type="SUPFAM" id="SSF52540">
    <property type="entry name" value="P-loop containing nucleoside triphosphate hydrolases"/>
    <property type="match status" value="1"/>
</dbReference>
<dbReference type="PANTHER" id="PTHR19338:SF73">
    <property type="entry name" value="DISEASE RESISTANCE PROTEIN RGA2-LIKE"/>
    <property type="match status" value="1"/>
</dbReference>
<evidence type="ECO:0000256" key="3">
    <source>
        <dbReference type="ARBA" id="ARBA00022821"/>
    </source>
</evidence>
<dbReference type="GO" id="GO:0006952">
    <property type="term" value="P:defense response"/>
    <property type="evidence" value="ECO:0007669"/>
    <property type="project" value="UniProtKB-KW"/>
</dbReference>
<dbReference type="GO" id="GO:0043531">
    <property type="term" value="F:ADP binding"/>
    <property type="evidence" value="ECO:0007669"/>
    <property type="project" value="InterPro"/>
</dbReference>
<keyword evidence="1" id="KW-0677">Repeat</keyword>
<dbReference type="Pfam" id="PF00931">
    <property type="entry name" value="NB-ARC"/>
    <property type="match status" value="1"/>
</dbReference>
<dbReference type="Gene3D" id="1.20.5.4130">
    <property type="match status" value="1"/>
</dbReference>
<feature type="domain" description="NB-ARC" evidence="4">
    <location>
        <begin position="233"/>
        <end position="298"/>
    </location>
</feature>
<name>A0A803LC18_CHEQI</name>
<keyword evidence="2" id="KW-0547">Nucleotide-binding</keyword>
<feature type="domain" description="Disease resistance N-terminal" evidence="5">
    <location>
        <begin position="99"/>
        <end position="161"/>
    </location>
</feature>
<evidence type="ECO:0000313" key="7">
    <source>
        <dbReference type="Proteomes" id="UP000596660"/>
    </source>
</evidence>
<dbReference type="Gene3D" id="3.40.50.300">
    <property type="entry name" value="P-loop containing nucleotide triphosphate hydrolases"/>
    <property type="match status" value="1"/>
</dbReference>
<dbReference type="InterPro" id="IPR002182">
    <property type="entry name" value="NB-ARC"/>
</dbReference>
<dbReference type="InterPro" id="IPR041118">
    <property type="entry name" value="Rx_N"/>
</dbReference>
<proteinExistence type="predicted"/>
<dbReference type="AlphaFoldDB" id="A0A803LC18"/>
<evidence type="ECO:0000256" key="2">
    <source>
        <dbReference type="ARBA" id="ARBA00022741"/>
    </source>
</evidence>
<dbReference type="EnsemblPlants" id="AUR62009407-RA">
    <property type="protein sequence ID" value="AUR62009407-RA:cds"/>
    <property type="gene ID" value="AUR62009407"/>
</dbReference>
<dbReference type="Proteomes" id="UP000596660">
    <property type="component" value="Unplaced"/>
</dbReference>
<reference evidence="6" key="1">
    <citation type="journal article" date="2017" name="Nature">
        <title>The genome of Chenopodium quinoa.</title>
        <authorList>
            <person name="Jarvis D.E."/>
            <person name="Ho Y.S."/>
            <person name="Lightfoot D.J."/>
            <person name="Schmoeckel S.M."/>
            <person name="Li B."/>
            <person name="Borm T.J.A."/>
            <person name="Ohyanagi H."/>
            <person name="Mineta K."/>
            <person name="Michell C.T."/>
            <person name="Saber N."/>
            <person name="Kharbatia N.M."/>
            <person name="Rupper R.R."/>
            <person name="Sharp A.R."/>
            <person name="Dally N."/>
            <person name="Boughton B.A."/>
            <person name="Woo Y.H."/>
            <person name="Gao G."/>
            <person name="Schijlen E.G.W.M."/>
            <person name="Guo X."/>
            <person name="Momin A.A."/>
            <person name="Negrao S."/>
            <person name="Al-Babili S."/>
            <person name="Gehring C."/>
            <person name="Roessner U."/>
            <person name="Jung C."/>
            <person name="Murphy K."/>
            <person name="Arold S.T."/>
            <person name="Gojobori T."/>
            <person name="van der Linden C.G."/>
            <person name="van Loo E.N."/>
            <person name="Jellen E.N."/>
            <person name="Maughan P.J."/>
            <person name="Tester M."/>
        </authorList>
    </citation>
    <scope>NUCLEOTIDE SEQUENCE [LARGE SCALE GENOMIC DNA]</scope>
    <source>
        <strain evidence="6">cv. PI 614886</strain>
    </source>
</reference>
<sequence length="302" mass="33363">MWRRRVVVVVDVEEEGGGGGGGGWWWWWMWRRRVVEVEEGGGGGGACGGGGWWWWWRMWRRRVVEDVEEEGGGVGGCGEGGGCGRGLHWLLLGACSLASHQVRKLKGPVTKISQILEAGVLVDDEAESTLSWVKKVSDAVHEAEDLVDEAATHAARSKVRSFASLYVKTSLIGKRMGREIERVCKELDQLAADAGFLEFGFGNQSVSNLGTDVVETRGYMQTQNDIIVTRFDHKELIVQQLVNTSDVEGEIATHFIVGKGGLGKTVLAQLVYNDEMVADHFDLRLWVCVGDNFDVRTIKLCI</sequence>
<protein>
    <submittedName>
        <fullName evidence="6">Uncharacterized protein</fullName>
    </submittedName>
</protein>
<evidence type="ECO:0000259" key="4">
    <source>
        <dbReference type="Pfam" id="PF00931"/>
    </source>
</evidence>